<dbReference type="EMBL" id="DS028164">
    <property type="protein sequence ID" value="EEY65345.1"/>
    <property type="molecule type" value="Genomic_DNA"/>
</dbReference>
<dbReference type="HOGENOM" id="CLU_2377350_0_0_1"/>
<dbReference type="Proteomes" id="UP000006643">
    <property type="component" value="Unassembled WGS sequence"/>
</dbReference>
<reference evidence="2" key="1">
    <citation type="journal article" date="2009" name="Nature">
        <title>Genome sequence and analysis of the Irish potato famine pathogen Phytophthora infestans.</title>
        <authorList>
            <consortium name="The Broad Institute Genome Sequencing Platform"/>
            <person name="Haas B.J."/>
            <person name="Kamoun S."/>
            <person name="Zody M.C."/>
            <person name="Jiang R.H."/>
            <person name="Handsaker R.E."/>
            <person name="Cano L.M."/>
            <person name="Grabherr M."/>
            <person name="Kodira C.D."/>
            <person name="Raffaele S."/>
            <person name="Torto-Alalibo T."/>
            <person name="Bozkurt T.O."/>
            <person name="Ah-Fong A.M."/>
            <person name="Alvarado L."/>
            <person name="Anderson V.L."/>
            <person name="Armstrong M.R."/>
            <person name="Avrova A."/>
            <person name="Baxter L."/>
            <person name="Beynon J."/>
            <person name="Boevink P.C."/>
            <person name="Bollmann S.R."/>
            <person name="Bos J.I."/>
            <person name="Bulone V."/>
            <person name="Cai G."/>
            <person name="Cakir C."/>
            <person name="Carrington J.C."/>
            <person name="Chawner M."/>
            <person name="Conti L."/>
            <person name="Costanzo S."/>
            <person name="Ewan R."/>
            <person name="Fahlgren N."/>
            <person name="Fischbach M.A."/>
            <person name="Fugelstad J."/>
            <person name="Gilroy E.M."/>
            <person name="Gnerre S."/>
            <person name="Green P.J."/>
            <person name="Grenville-Briggs L.J."/>
            <person name="Griffith J."/>
            <person name="Grunwald N.J."/>
            <person name="Horn K."/>
            <person name="Horner N.R."/>
            <person name="Hu C.H."/>
            <person name="Huitema E."/>
            <person name="Jeong D.H."/>
            <person name="Jones A.M."/>
            <person name="Jones J.D."/>
            <person name="Jones R.W."/>
            <person name="Karlsson E.K."/>
            <person name="Kunjeti S.G."/>
            <person name="Lamour K."/>
            <person name="Liu Z."/>
            <person name="Ma L."/>
            <person name="Maclean D."/>
            <person name="Chibucos M.C."/>
            <person name="McDonald H."/>
            <person name="McWalters J."/>
            <person name="Meijer H.J."/>
            <person name="Morgan W."/>
            <person name="Morris P.F."/>
            <person name="Munro C.A."/>
            <person name="O'Neill K."/>
            <person name="Ospina-Giraldo M."/>
            <person name="Pinzon A."/>
            <person name="Pritchard L."/>
            <person name="Ramsahoye B."/>
            <person name="Ren Q."/>
            <person name="Restrepo S."/>
            <person name="Roy S."/>
            <person name="Sadanandom A."/>
            <person name="Savidor A."/>
            <person name="Schornack S."/>
            <person name="Schwartz D.C."/>
            <person name="Schumann U.D."/>
            <person name="Schwessinger B."/>
            <person name="Seyer L."/>
            <person name="Sharpe T."/>
            <person name="Silvar C."/>
            <person name="Song J."/>
            <person name="Studholme D.J."/>
            <person name="Sykes S."/>
            <person name="Thines M."/>
            <person name="van de Vondervoort P.J."/>
            <person name="Phuntumart V."/>
            <person name="Wawra S."/>
            <person name="Weide R."/>
            <person name="Win J."/>
            <person name="Young C."/>
            <person name="Zhou S."/>
            <person name="Fry W."/>
            <person name="Meyers B.C."/>
            <person name="van West P."/>
            <person name="Ristaino J."/>
            <person name="Govers F."/>
            <person name="Birch P.R."/>
            <person name="Whisson S.C."/>
            <person name="Judelson H.S."/>
            <person name="Nusbaum C."/>
        </authorList>
    </citation>
    <scope>NUCLEOTIDE SEQUENCE [LARGE SCALE GENOMIC DNA]</scope>
    <source>
        <strain evidence="2">T30-4</strain>
    </source>
</reference>
<gene>
    <name evidence="1" type="ORF">PITG_17000</name>
</gene>
<protein>
    <submittedName>
        <fullName evidence="1">Uncharacterized protein</fullName>
    </submittedName>
</protein>
<dbReference type="GeneID" id="9469171"/>
<accession>D0NUJ9</accession>
<dbReference type="KEGG" id="pif:PITG_17000"/>
<evidence type="ECO:0000313" key="2">
    <source>
        <dbReference type="Proteomes" id="UP000006643"/>
    </source>
</evidence>
<dbReference type="RefSeq" id="XP_002897208.1">
    <property type="nucleotide sequence ID" value="XM_002897162.1"/>
</dbReference>
<proteinExistence type="predicted"/>
<evidence type="ECO:0000313" key="1">
    <source>
        <dbReference type="EMBL" id="EEY65345.1"/>
    </source>
</evidence>
<dbReference type="InParanoid" id="D0NUJ9"/>
<dbReference type="VEuPathDB" id="FungiDB:PITG_17000"/>
<keyword evidence="2" id="KW-1185">Reference proteome</keyword>
<dbReference type="AlphaFoldDB" id="D0NUJ9"/>
<sequence length="95" mass="10135">MSARATSVHEQVVQYPSRSEQCHVFLVSMQCLVGAFKVSVQTNLQGGHHAEAIIEIVSASGGSDHLGAIRMESERLPVAMKMLQVKAAATIAMNG</sequence>
<organism evidence="1 2">
    <name type="scientific">Phytophthora infestans (strain T30-4)</name>
    <name type="common">Potato late blight agent</name>
    <dbReference type="NCBI Taxonomy" id="403677"/>
    <lineage>
        <taxon>Eukaryota</taxon>
        <taxon>Sar</taxon>
        <taxon>Stramenopiles</taxon>
        <taxon>Oomycota</taxon>
        <taxon>Peronosporomycetes</taxon>
        <taxon>Peronosporales</taxon>
        <taxon>Peronosporaceae</taxon>
        <taxon>Phytophthora</taxon>
    </lineage>
</organism>
<name>D0NUJ9_PHYIT</name>